<dbReference type="Gramene" id="PVH65230">
    <property type="protein sequence ID" value="PVH65230"/>
    <property type="gene ID" value="PAHAL_2G441100"/>
</dbReference>
<accession>A0A2T8KSU0</accession>
<feature type="region of interest" description="Disordered" evidence="1">
    <location>
        <begin position="12"/>
        <end position="39"/>
    </location>
</feature>
<protein>
    <submittedName>
        <fullName evidence="2">Uncharacterized protein</fullName>
    </submittedName>
</protein>
<organism evidence="2">
    <name type="scientific">Panicum hallii</name>
    <dbReference type="NCBI Taxonomy" id="206008"/>
    <lineage>
        <taxon>Eukaryota</taxon>
        <taxon>Viridiplantae</taxon>
        <taxon>Streptophyta</taxon>
        <taxon>Embryophyta</taxon>
        <taxon>Tracheophyta</taxon>
        <taxon>Spermatophyta</taxon>
        <taxon>Magnoliopsida</taxon>
        <taxon>Liliopsida</taxon>
        <taxon>Poales</taxon>
        <taxon>Poaceae</taxon>
        <taxon>PACMAD clade</taxon>
        <taxon>Panicoideae</taxon>
        <taxon>Panicodae</taxon>
        <taxon>Paniceae</taxon>
        <taxon>Panicinae</taxon>
        <taxon>Panicum</taxon>
        <taxon>Panicum sect. Panicum</taxon>
    </lineage>
</organism>
<proteinExistence type="predicted"/>
<sequence>MDRSSLFRKVVNVTPGNGLGDNPNILGPEEGSVGRTGSQPHEHLLPRGLAAVRLLPRLPRVFFPSRRASCSLPSSRGASQVLETSPMRIGQEQRRRARWLPQAEETLGYGRRRRHTTVADGRGRRAAVAAGAEAAKLARRENRLCDGERRRGSAAAGEPRAEVRQYGQRALKVHLVPE</sequence>
<evidence type="ECO:0000313" key="2">
    <source>
        <dbReference type="EMBL" id="PVH65230.1"/>
    </source>
</evidence>
<reference evidence="2" key="1">
    <citation type="submission" date="2018-04" db="EMBL/GenBank/DDBJ databases">
        <title>WGS assembly of Panicum hallii.</title>
        <authorList>
            <person name="Lovell J."/>
            <person name="Jenkins J."/>
            <person name="Lowry D."/>
            <person name="Mamidi S."/>
            <person name="Sreedasyam A."/>
            <person name="Weng X."/>
            <person name="Barry K."/>
            <person name="Bonette J."/>
            <person name="Campitelli B."/>
            <person name="Daum C."/>
            <person name="Gordon S."/>
            <person name="Gould B."/>
            <person name="Lipzen A."/>
            <person name="Macqueen A."/>
            <person name="Palacio-Mejia J."/>
            <person name="Plott C."/>
            <person name="Shakirov E."/>
            <person name="Shu S."/>
            <person name="Yoshinaga Y."/>
            <person name="Zane M."/>
            <person name="Rokhsar D."/>
            <person name="Grimwood J."/>
            <person name="Schmutz J."/>
            <person name="Juenger T."/>
        </authorList>
    </citation>
    <scope>NUCLEOTIDE SEQUENCE [LARGE SCALE GENOMIC DNA]</scope>
    <source>
        <strain evidence="2">FIL2</strain>
    </source>
</reference>
<dbReference type="Proteomes" id="UP000243499">
    <property type="component" value="Chromosome 2"/>
</dbReference>
<evidence type="ECO:0000256" key="1">
    <source>
        <dbReference type="SAM" id="MobiDB-lite"/>
    </source>
</evidence>
<name>A0A2T8KSU0_9POAL</name>
<gene>
    <name evidence="2" type="ORF">PAHAL_2G441100</name>
</gene>
<dbReference type="EMBL" id="CM008047">
    <property type="protein sequence ID" value="PVH65230.1"/>
    <property type="molecule type" value="Genomic_DNA"/>
</dbReference>
<dbReference type="AlphaFoldDB" id="A0A2T8KSU0"/>